<evidence type="ECO:0000313" key="2">
    <source>
        <dbReference type="EMBL" id="AVM00194.1"/>
    </source>
</evidence>
<evidence type="ECO:0000256" key="1">
    <source>
        <dbReference type="SAM" id="SignalP"/>
    </source>
</evidence>
<dbReference type="SUPFAM" id="SSF53474">
    <property type="entry name" value="alpha/beta-Hydrolases"/>
    <property type="match status" value="1"/>
</dbReference>
<dbReference type="PIRSF" id="PIRSF029171">
    <property type="entry name" value="Esterase_LipA"/>
    <property type="match status" value="1"/>
</dbReference>
<dbReference type="InterPro" id="IPR005152">
    <property type="entry name" value="Lipase_secreted"/>
</dbReference>
<evidence type="ECO:0000313" key="3">
    <source>
        <dbReference type="Proteomes" id="UP000239814"/>
    </source>
</evidence>
<gene>
    <name evidence="2" type="ORF">C6V83_07830</name>
</gene>
<dbReference type="OrthoDB" id="9798122at2"/>
<protein>
    <submittedName>
        <fullName evidence="2">Lipase</fullName>
    </submittedName>
</protein>
<feature type="chain" id="PRO_5015391121" evidence="1">
    <location>
        <begin position="28"/>
        <end position="382"/>
    </location>
</feature>
<dbReference type="Pfam" id="PF03583">
    <property type="entry name" value="LIP"/>
    <property type="match status" value="1"/>
</dbReference>
<organism evidence="2 3">
    <name type="scientific">Gordonia iterans</name>
    <dbReference type="NCBI Taxonomy" id="1004901"/>
    <lineage>
        <taxon>Bacteria</taxon>
        <taxon>Bacillati</taxon>
        <taxon>Actinomycetota</taxon>
        <taxon>Actinomycetes</taxon>
        <taxon>Mycobacteriales</taxon>
        <taxon>Gordoniaceae</taxon>
        <taxon>Gordonia</taxon>
    </lineage>
</organism>
<keyword evidence="1" id="KW-0732">Signal</keyword>
<sequence>MLRRVLAALGAAALLTSLPVATSPAQAASRGDVLSAVDITDRPDSTIAGAGRVISITYLSENAKGELVPVKGSVSIPTKAPGPAGYRIMTWNHSTVGLGDSCGLSEKLGTGGKRDPWLGPWLKDGYVLAATDYAGIGGPGDHAYLHGPTAGKNVLDMVRATRTVVARYSDHRASNAFVPFGGSQGGHTSLWAGHLAPTYAPELQAAGTIAHSVPTGLPEYFATIRPGFPPALAPDHTTYFTYVLAGLKQVHPEAKVDSYLTPQGRALVEAAKHRCYEEQNAATRGIGVGSLVTRPLTEGPLMPALRTYARVPDKGYPSPVLVQQGTADVVAFAPLTGDLVSAMRGNGVDVTYLTYPESHGLTIARVHEARAWANGLKTWPKD</sequence>
<accession>A0A2S0KEV2</accession>
<reference evidence="2 3" key="1">
    <citation type="submission" date="2018-03" db="EMBL/GenBank/DDBJ databases">
        <title>Characteristics and genome of n-alkane degrading marine bacteria Gordonia iterans isolated from crude oil contaminated in Tae-an, South Korea.</title>
        <authorList>
            <person name="Lee S.-S."/>
            <person name="Kim H."/>
        </authorList>
    </citation>
    <scope>NUCLEOTIDE SEQUENCE [LARGE SCALE GENOMIC DNA]</scope>
    <source>
        <strain evidence="2 3">Co17</strain>
    </source>
</reference>
<dbReference type="PANTHER" id="PTHR34853:SF1">
    <property type="entry name" value="LIPASE 5"/>
    <property type="match status" value="1"/>
</dbReference>
<dbReference type="GO" id="GO:0004806">
    <property type="term" value="F:triacylglycerol lipase activity"/>
    <property type="evidence" value="ECO:0007669"/>
    <property type="project" value="InterPro"/>
</dbReference>
<keyword evidence="3" id="KW-1185">Reference proteome</keyword>
<dbReference type="RefSeq" id="WP_105941925.1">
    <property type="nucleotide sequence ID" value="NZ_CP027433.1"/>
</dbReference>
<feature type="signal peptide" evidence="1">
    <location>
        <begin position="1"/>
        <end position="27"/>
    </location>
</feature>
<dbReference type="Gene3D" id="1.10.260.130">
    <property type="match status" value="1"/>
</dbReference>
<dbReference type="AlphaFoldDB" id="A0A2S0KEV2"/>
<dbReference type="PANTHER" id="PTHR34853">
    <property type="match status" value="1"/>
</dbReference>
<dbReference type="Proteomes" id="UP000239814">
    <property type="component" value="Chromosome"/>
</dbReference>
<dbReference type="InterPro" id="IPR029058">
    <property type="entry name" value="AB_hydrolase_fold"/>
</dbReference>
<dbReference type="KEGG" id="git:C6V83_07830"/>
<dbReference type="GO" id="GO:0016042">
    <property type="term" value="P:lipid catabolic process"/>
    <property type="evidence" value="ECO:0007669"/>
    <property type="project" value="InterPro"/>
</dbReference>
<proteinExistence type="predicted"/>
<dbReference type="EMBL" id="CP027433">
    <property type="protein sequence ID" value="AVM00194.1"/>
    <property type="molecule type" value="Genomic_DNA"/>
</dbReference>
<dbReference type="Gene3D" id="3.40.50.1820">
    <property type="entry name" value="alpha/beta hydrolase"/>
    <property type="match status" value="1"/>
</dbReference>
<name>A0A2S0KEV2_9ACTN</name>